<evidence type="ECO:0000256" key="2">
    <source>
        <dbReference type="ARBA" id="ARBA00006153"/>
    </source>
</evidence>
<comment type="subunit">
    <text evidence="3">Homodimer.</text>
</comment>
<feature type="binding site" evidence="8">
    <location>
        <position position="220"/>
    </location>
    <ligand>
        <name>allantoate</name>
        <dbReference type="ChEBI" id="CHEBI:17536"/>
    </ligand>
</feature>
<dbReference type="RefSeq" id="WP_345425242.1">
    <property type="nucleotide sequence ID" value="NZ_AP031496.1"/>
</dbReference>
<feature type="binding site" evidence="7">
    <location>
        <position position="195"/>
    </location>
    <ligand>
        <name>Zn(2+)</name>
        <dbReference type="ChEBI" id="CHEBI:29105"/>
        <label>1</label>
    </ligand>
</feature>
<evidence type="ECO:0000256" key="1">
    <source>
        <dbReference type="ARBA" id="ARBA00001936"/>
    </source>
</evidence>
<dbReference type="Proteomes" id="UP001409585">
    <property type="component" value="Unassembled WGS sequence"/>
</dbReference>
<evidence type="ECO:0000256" key="7">
    <source>
        <dbReference type="PIRSR" id="PIRSR001235-1"/>
    </source>
</evidence>
<evidence type="ECO:0000256" key="8">
    <source>
        <dbReference type="PIRSR" id="PIRSR001235-2"/>
    </source>
</evidence>
<name>A0AAV3U5Q1_9ALTE</name>
<dbReference type="CDD" id="cd03884">
    <property type="entry name" value="M20_bAS"/>
    <property type="match status" value="1"/>
</dbReference>
<dbReference type="Pfam" id="PF01546">
    <property type="entry name" value="Peptidase_M20"/>
    <property type="match status" value="1"/>
</dbReference>
<sequence>MVIAEIYEQAARRVLERCERLAALSALPDGILRAYLTPEQKQANAQVGQWLTEAGMSTWLDAVGNIWGRYEGKKENAPALILGSHLDTVPYAGRYDGILGVLNAIELVHMLHEQGRHLPFAIEVVGFCDEEGTRFGSTLIGSKSVAGHWQDDWLALEDDHGITLAKALHNFGLDPNRCATAGRHCDEVIGYWEVHIEQGPVLEAEDLPLGVVTGIAGARRSNIRVSGQAGHSGTTPMHLRKDALAGAADIILAIENTAKKFGGDVVATVGQVFARPGAVNVIAGDVILSLDVRSQNDTVRDQVLLAINDSVEAIVALRGLTFSWAHTHSAPAVLCDGKFQAIFADAIAATTHARLASKFLPSGAGHDAMAMADLCPVAMLFVRSPGGISHHPDEGVIPQDVSLSLSVMMQALESYAATAEFSEFLGH</sequence>
<feature type="domain" description="Peptidase M20 dimerisation" evidence="9">
    <location>
        <begin position="215"/>
        <end position="312"/>
    </location>
</feature>
<organism evidence="10 11">
    <name type="scientific">Halioxenophilus aromaticivorans</name>
    <dbReference type="NCBI Taxonomy" id="1306992"/>
    <lineage>
        <taxon>Bacteria</taxon>
        <taxon>Pseudomonadati</taxon>
        <taxon>Pseudomonadota</taxon>
        <taxon>Gammaproteobacteria</taxon>
        <taxon>Alteromonadales</taxon>
        <taxon>Alteromonadaceae</taxon>
        <taxon>Halioxenophilus</taxon>
    </lineage>
</organism>
<dbReference type="Gene3D" id="3.40.630.10">
    <property type="entry name" value="Zn peptidases"/>
    <property type="match status" value="1"/>
</dbReference>
<comment type="cofactor">
    <cofactor evidence="1">
        <name>Mn(2+)</name>
        <dbReference type="ChEBI" id="CHEBI:29035"/>
    </cofactor>
</comment>
<keyword evidence="5" id="KW-0378">Hydrolase</keyword>
<keyword evidence="4 7" id="KW-0479">Metal-binding</keyword>
<reference evidence="11" key="1">
    <citation type="journal article" date="2019" name="Int. J. Syst. Evol. Microbiol.">
        <title>The Global Catalogue of Microorganisms (GCM) 10K type strain sequencing project: providing services to taxonomists for standard genome sequencing and annotation.</title>
        <authorList>
            <consortium name="The Broad Institute Genomics Platform"/>
            <consortium name="The Broad Institute Genome Sequencing Center for Infectious Disease"/>
            <person name="Wu L."/>
            <person name="Ma J."/>
        </authorList>
    </citation>
    <scope>NUCLEOTIDE SEQUENCE [LARGE SCALE GENOMIC DNA]</scope>
    <source>
        <strain evidence="11">JCM 19134</strain>
    </source>
</reference>
<feature type="binding site" evidence="7">
    <location>
        <position position="390"/>
    </location>
    <ligand>
        <name>Zn(2+)</name>
        <dbReference type="ChEBI" id="CHEBI:29105"/>
        <label>2</label>
    </ligand>
</feature>
<keyword evidence="11" id="KW-1185">Reference proteome</keyword>
<keyword evidence="7" id="KW-0862">Zinc</keyword>
<feature type="binding site" evidence="8">
    <location>
        <position position="280"/>
    </location>
    <ligand>
        <name>allantoate</name>
        <dbReference type="ChEBI" id="CHEBI:17536"/>
    </ligand>
</feature>
<dbReference type="GO" id="GO:0016813">
    <property type="term" value="F:hydrolase activity, acting on carbon-nitrogen (but not peptide) bonds, in linear amidines"/>
    <property type="evidence" value="ECO:0007669"/>
    <property type="project" value="InterPro"/>
</dbReference>
<comment type="cofactor">
    <cofactor evidence="7">
        <name>Zn(2+)</name>
        <dbReference type="ChEBI" id="CHEBI:29105"/>
    </cofactor>
    <text evidence="7">Binds 2 Zn(2+) ions per subunit.</text>
</comment>
<proteinExistence type="inferred from homology"/>
<gene>
    <name evidence="10" type="primary">hpxK</name>
    <name evidence="10" type="ORF">GCM10025791_34390</name>
</gene>
<dbReference type="PIRSF" id="PIRSF001235">
    <property type="entry name" value="Amidase_carbamoylase"/>
    <property type="match status" value="1"/>
</dbReference>
<comment type="caution">
    <text evidence="10">The sequence shown here is derived from an EMBL/GenBank/DDBJ whole genome shotgun (WGS) entry which is preliminary data.</text>
</comment>
<dbReference type="InterPro" id="IPR036264">
    <property type="entry name" value="Bact_exopeptidase_dim_dom"/>
</dbReference>
<protein>
    <submittedName>
        <fullName evidence="10">Allantoate amidohydrolase</fullName>
    </submittedName>
</protein>
<dbReference type="PANTHER" id="PTHR32494:SF19">
    <property type="entry name" value="ALLANTOATE DEIMINASE-RELATED"/>
    <property type="match status" value="1"/>
</dbReference>
<dbReference type="Gene3D" id="3.30.70.360">
    <property type="match status" value="1"/>
</dbReference>
<dbReference type="SUPFAM" id="SSF55031">
    <property type="entry name" value="Bacterial exopeptidase dimerisation domain"/>
    <property type="match status" value="1"/>
</dbReference>
<evidence type="ECO:0000313" key="10">
    <source>
        <dbReference type="EMBL" id="GAA4951108.1"/>
    </source>
</evidence>
<feature type="binding site" evidence="8">
    <location>
        <position position="293"/>
    </location>
    <ligand>
        <name>allantoate</name>
        <dbReference type="ChEBI" id="CHEBI:17536"/>
    </ligand>
</feature>
<evidence type="ECO:0000256" key="6">
    <source>
        <dbReference type="ARBA" id="ARBA00023211"/>
    </source>
</evidence>
<feature type="binding site" evidence="7">
    <location>
        <position position="131"/>
    </location>
    <ligand>
        <name>Zn(2+)</name>
        <dbReference type="ChEBI" id="CHEBI:29105"/>
        <label>2</label>
    </ligand>
</feature>
<dbReference type="PANTHER" id="PTHR32494">
    <property type="entry name" value="ALLANTOATE DEIMINASE-RELATED"/>
    <property type="match status" value="1"/>
</dbReference>
<dbReference type="EMBL" id="BAABLX010000029">
    <property type="protein sequence ID" value="GAA4951108.1"/>
    <property type="molecule type" value="Genomic_DNA"/>
</dbReference>
<dbReference type="InterPro" id="IPR010158">
    <property type="entry name" value="Amidase_Cbmase"/>
</dbReference>
<accession>A0AAV3U5Q1</accession>
<dbReference type="InterPro" id="IPR002933">
    <property type="entry name" value="Peptidase_M20"/>
</dbReference>
<dbReference type="SUPFAM" id="SSF53187">
    <property type="entry name" value="Zn-dependent exopeptidases"/>
    <property type="match status" value="1"/>
</dbReference>
<feature type="binding site" evidence="7">
    <location>
        <position position="85"/>
    </location>
    <ligand>
        <name>Zn(2+)</name>
        <dbReference type="ChEBI" id="CHEBI:29105"/>
        <label>1</label>
    </ligand>
</feature>
<dbReference type="Pfam" id="PF07687">
    <property type="entry name" value="M20_dimer"/>
    <property type="match status" value="1"/>
</dbReference>
<dbReference type="GO" id="GO:0046872">
    <property type="term" value="F:metal ion binding"/>
    <property type="evidence" value="ECO:0007669"/>
    <property type="project" value="UniProtKB-KW"/>
</dbReference>
<evidence type="ECO:0000256" key="5">
    <source>
        <dbReference type="ARBA" id="ARBA00022801"/>
    </source>
</evidence>
<comment type="similarity">
    <text evidence="2">Belongs to the peptidase M20 family.</text>
</comment>
<dbReference type="NCBIfam" id="NF006775">
    <property type="entry name" value="PRK09290.2-5"/>
    <property type="match status" value="1"/>
</dbReference>
<dbReference type="NCBIfam" id="TIGR01879">
    <property type="entry name" value="hydantase"/>
    <property type="match status" value="1"/>
</dbReference>
<dbReference type="InterPro" id="IPR011650">
    <property type="entry name" value="Peptidase_M20_dimer"/>
</dbReference>
<keyword evidence="6" id="KW-0464">Manganese</keyword>
<feature type="binding site" evidence="7">
    <location>
        <position position="96"/>
    </location>
    <ligand>
        <name>Zn(2+)</name>
        <dbReference type="ChEBI" id="CHEBI:29105"/>
        <label>2</label>
    </ligand>
</feature>
<evidence type="ECO:0000256" key="3">
    <source>
        <dbReference type="ARBA" id="ARBA00011738"/>
    </source>
</evidence>
<feature type="binding site" evidence="7">
    <location>
        <position position="96"/>
    </location>
    <ligand>
        <name>Zn(2+)</name>
        <dbReference type="ChEBI" id="CHEBI:29105"/>
        <label>1</label>
    </ligand>
</feature>
<dbReference type="AlphaFoldDB" id="A0AAV3U5Q1"/>
<evidence type="ECO:0000259" key="9">
    <source>
        <dbReference type="Pfam" id="PF07687"/>
    </source>
</evidence>
<evidence type="ECO:0000313" key="11">
    <source>
        <dbReference type="Proteomes" id="UP001409585"/>
    </source>
</evidence>
<evidence type="ECO:0000256" key="4">
    <source>
        <dbReference type="ARBA" id="ARBA00022723"/>
    </source>
</evidence>